<accession>A0A7J9HTI9</accession>
<feature type="domain" description="DUF7745" evidence="2">
    <location>
        <begin position="160"/>
        <end position="206"/>
    </location>
</feature>
<reference evidence="3 4" key="1">
    <citation type="journal article" date="2019" name="Genome Biol. Evol.">
        <title>Insights into the evolution of the New World diploid cottons (Gossypium, subgenus Houzingenia) based on genome sequencing.</title>
        <authorList>
            <person name="Grover C.E."/>
            <person name="Arick M.A. 2nd"/>
            <person name="Thrash A."/>
            <person name="Conover J.L."/>
            <person name="Sanders W.S."/>
            <person name="Peterson D.G."/>
            <person name="Frelichowski J.E."/>
            <person name="Scheffler J.A."/>
            <person name="Scheffler B.E."/>
            <person name="Wendel J.F."/>
        </authorList>
    </citation>
    <scope>NUCLEOTIDE SEQUENCE [LARGE SCALE GENOMIC DNA]</scope>
    <source>
        <strain evidence="3">0</strain>
        <tissue evidence="3">Leaf</tissue>
    </source>
</reference>
<evidence type="ECO:0000256" key="1">
    <source>
        <dbReference type="SAM" id="Phobius"/>
    </source>
</evidence>
<evidence type="ECO:0000313" key="4">
    <source>
        <dbReference type="Proteomes" id="UP000593560"/>
    </source>
</evidence>
<dbReference type="InterPro" id="IPR056647">
    <property type="entry name" value="DUF7745"/>
</dbReference>
<keyword evidence="1" id="KW-0812">Transmembrane</keyword>
<protein>
    <recommendedName>
        <fullName evidence="2">DUF7745 domain-containing protein</fullName>
    </recommendedName>
</protein>
<dbReference type="PANTHER" id="PTHR48200:SF1">
    <property type="entry name" value="AMINOTRANSFERASE-LIKE PLANT MOBILE DOMAIN-CONTAINING PROTEIN"/>
    <property type="match status" value="1"/>
</dbReference>
<name>A0A7J9HTI9_9ROSI</name>
<dbReference type="OrthoDB" id="999524at2759"/>
<dbReference type="EMBL" id="JABFAD010000011">
    <property type="protein sequence ID" value="MBA0813177.1"/>
    <property type="molecule type" value="Genomic_DNA"/>
</dbReference>
<dbReference type="AlphaFoldDB" id="A0A7J9HTI9"/>
<dbReference type="PANTHER" id="PTHR48200">
    <property type="entry name" value="PROTEIN, PUTATIVE-RELATED"/>
    <property type="match status" value="1"/>
</dbReference>
<proteinExistence type="predicted"/>
<dbReference type="Pfam" id="PF24924">
    <property type="entry name" value="DUF7745"/>
    <property type="match status" value="1"/>
</dbReference>
<keyword evidence="4" id="KW-1185">Reference proteome</keyword>
<evidence type="ECO:0000313" key="3">
    <source>
        <dbReference type="EMBL" id="MBA0813177.1"/>
    </source>
</evidence>
<gene>
    <name evidence="3" type="ORF">Gohar_027051</name>
</gene>
<keyword evidence="1" id="KW-0472">Membrane</keyword>
<feature type="transmembrane region" description="Helical" evidence="1">
    <location>
        <begin position="185"/>
        <end position="203"/>
    </location>
</feature>
<sequence>MEDNTIVQIWSEKTQLEKGDNLMEGYTSELWDFTRTSVTRNNLQELKEIWVQWDDEVDLVPTVEEHTALLRCLRIQTDKAYFRAVNVLIIFRDLILAHPDTKKKVDVFALSIYGLIIFPKALGHIEEAVSDSFDILDRRVTPVPVILAETFRSLNACQRTDEDVEWRAPWMVPDEILYRCGNLDWVPLLGIWGAVGYAPLLVLRQYKSR</sequence>
<comment type="caution">
    <text evidence="3">The sequence shown here is derived from an EMBL/GenBank/DDBJ whole genome shotgun (WGS) entry which is preliminary data.</text>
</comment>
<organism evidence="3 4">
    <name type="scientific">Gossypium harknessii</name>
    <dbReference type="NCBI Taxonomy" id="34285"/>
    <lineage>
        <taxon>Eukaryota</taxon>
        <taxon>Viridiplantae</taxon>
        <taxon>Streptophyta</taxon>
        <taxon>Embryophyta</taxon>
        <taxon>Tracheophyta</taxon>
        <taxon>Spermatophyta</taxon>
        <taxon>Magnoliopsida</taxon>
        <taxon>eudicotyledons</taxon>
        <taxon>Gunneridae</taxon>
        <taxon>Pentapetalae</taxon>
        <taxon>rosids</taxon>
        <taxon>malvids</taxon>
        <taxon>Malvales</taxon>
        <taxon>Malvaceae</taxon>
        <taxon>Malvoideae</taxon>
        <taxon>Gossypium</taxon>
    </lineage>
</organism>
<dbReference type="Proteomes" id="UP000593560">
    <property type="component" value="Unassembled WGS sequence"/>
</dbReference>
<keyword evidence="1" id="KW-1133">Transmembrane helix</keyword>
<evidence type="ECO:0000259" key="2">
    <source>
        <dbReference type="Pfam" id="PF24924"/>
    </source>
</evidence>